<dbReference type="EMBL" id="MU853224">
    <property type="protein sequence ID" value="KAK4127959.1"/>
    <property type="molecule type" value="Genomic_DNA"/>
</dbReference>
<sequence>MLKRSQILAVFFVPRPTNETGKDSLYDKGIILSLRAWRERGAFDMDLGLTACCRLEAMNIRTASVKNTGTSVFGPRHQPQRLRSHSRPTPRPIQRPGLWRSMQVALNALRLPQFGGDPTSRFCRNPVDRCRSPAAHRPAATMLLHIHPINPPCPVLDSMPTHRCSAPTVKSFILRPVMTTTHSKDLQ</sequence>
<evidence type="ECO:0000256" key="1">
    <source>
        <dbReference type="SAM" id="MobiDB-lite"/>
    </source>
</evidence>
<feature type="region of interest" description="Disordered" evidence="1">
    <location>
        <begin position="69"/>
        <end position="95"/>
    </location>
</feature>
<reference evidence="2" key="2">
    <citation type="submission" date="2023-05" db="EMBL/GenBank/DDBJ databases">
        <authorList>
            <consortium name="Lawrence Berkeley National Laboratory"/>
            <person name="Steindorff A."/>
            <person name="Hensen N."/>
            <person name="Bonometti L."/>
            <person name="Westerberg I."/>
            <person name="Brannstrom I.O."/>
            <person name="Guillou S."/>
            <person name="Cros-Aarteil S."/>
            <person name="Calhoun S."/>
            <person name="Haridas S."/>
            <person name="Kuo A."/>
            <person name="Mondo S."/>
            <person name="Pangilinan J."/>
            <person name="Riley R."/>
            <person name="Labutti K."/>
            <person name="Andreopoulos B."/>
            <person name="Lipzen A."/>
            <person name="Chen C."/>
            <person name="Yanf M."/>
            <person name="Daum C."/>
            <person name="Ng V."/>
            <person name="Clum A."/>
            <person name="Ohm R."/>
            <person name="Martin F."/>
            <person name="Silar P."/>
            <person name="Natvig D."/>
            <person name="Lalanne C."/>
            <person name="Gautier V."/>
            <person name="Ament-Velasquez S.L."/>
            <person name="Kruys A."/>
            <person name="Hutchinson M.I."/>
            <person name="Powell A.J."/>
            <person name="Barry K."/>
            <person name="Miller A.N."/>
            <person name="Grigoriev I.V."/>
            <person name="Debuchy R."/>
            <person name="Gladieux P."/>
            <person name="Thoren M.H."/>
            <person name="Johannesson H."/>
        </authorList>
    </citation>
    <scope>NUCLEOTIDE SEQUENCE</scope>
    <source>
        <strain evidence="2">CBS 731.68</strain>
    </source>
</reference>
<keyword evidence="3" id="KW-1185">Reference proteome</keyword>
<organism evidence="2 3">
    <name type="scientific">Parathielavia appendiculata</name>
    <dbReference type="NCBI Taxonomy" id="2587402"/>
    <lineage>
        <taxon>Eukaryota</taxon>
        <taxon>Fungi</taxon>
        <taxon>Dikarya</taxon>
        <taxon>Ascomycota</taxon>
        <taxon>Pezizomycotina</taxon>
        <taxon>Sordariomycetes</taxon>
        <taxon>Sordariomycetidae</taxon>
        <taxon>Sordariales</taxon>
        <taxon>Chaetomiaceae</taxon>
        <taxon>Parathielavia</taxon>
    </lineage>
</organism>
<dbReference type="RefSeq" id="XP_062651730.1">
    <property type="nucleotide sequence ID" value="XM_062786353.1"/>
</dbReference>
<evidence type="ECO:0000313" key="2">
    <source>
        <dbReference type="EMBL" id="KAK4127959.1"/>
    </source>
</evidence>
<reference evidence="2" key="1">
    <citation type="journal article" date="2023" name="Mol. Phylogenet. Evol.">
        <title>Genome-scale phylogeny and comparative genomics of the fungal order Sordariales.</title>
        <authorList>
            <person name="Hensen N."/>
            <person name="Bonometti L."/>
            <person name="Westerberg I."/>
            <person name="Brannstrom I.O."/>
            <person name="Guillou S."/>
            <person name="Cros-Aarteil S."/>
            <person name="Calhoun S."/>
            <person name="Haridas S."/>
            <person name="Kuo A."/>
            <person name="Mondo S."/>
            <person name="Pangilinan J."/>
            <person name="Riley R."/>
            <person name="LaButti K."/>
            <person name="Andreopoulos B."/>
            <person name="Lipzen A."/>
            <person name="Chen C."/>
            <person name="Yan M."/>
            <person name="Daum C."/>
            <person name="Ng V."/>
            <person name="Clum A."/>
            <person name="Steindorff A."/>
            <person name="Ohm R.A."/>
            <person name="Martin F."/>
            <person name="Silar P."/>
            <person name="Natvig D.O."/>
            <person name="Lalanne C."/>
            <person name="Gautier V."/>
            <person name="Ament-Velasquez S.L."/>
            <person name="Kruys A."/>
            <person name="Hutchinson M.I."/>
            <person name="Powell A.J."/>
            <person name="Barry K."/>
            <person name="Miller A.N."/>
            <person name="Grigoriev I.V."/>
            <person name="Debuchy R."/>
            <person name="Gladieux P."/>
            <person name="Hiltunen Thoren M."/>
            <person name="Johannesson H."/>
        </authorList>
    </citation>
    <scope>NUCLEOTIDE SEQUENCE</scope>
    <source>
        <strain evidence="2">CBS 731.68</strain>
    </source>
</reference>
<name>A0AAN6Z8A1_9PEZI</name>
<evidence type="ECO:0000313" key="3">
    <source>
        <dbReference type="Proteomes" id="UP001302602"/>
    </source>
</evidence>
<comment type="caution">
    <text evidence="2">The sequence shown here is derived from an EMBL/GenBank/DDBJ whole genome shotgun (WGS) entry which is preliminary data.</text>
</comment>
<gene>
    <name evidence="2" type="ORF">N657DRAFT_236316</name>
</gene>
<protein>
    <submittedName>
        <fullName evidence="2">Uncharacterized protein</fullName>
    </submittedName>
</protein>
<dbReference type="AlphaFoldDB" id="A0AAN6Z8A1"/>
<dbReference type="Proteomes" id="UP001302602">
    <property type="component" value="Unassembled WGS sequence"/>
</dbReference>
<feature type="compositionally biased region" description="Basic residues" evidence="1">
    <location>
        <begin position="78"/>
        <end position="88"/>
    </location>
</feature>
<proteinExistence type="predicted"/>
<dbReference type="GeneID" id="87823119"/>
<accession>A0AAN6Z8A1</accession>